<keyword evidence="11 12" id="KW-0472">Membrane</keyword>
<evidence type="ECO:0000259" key="13">
    <source>
        <dbReference type="PROSITE" id="PS51099"/>
    </source>
</evidence>
<name>A0A8J8MN22_9FIRM</name>
<dbReference type="NCBIfam" id="TIGR00829">
    <property type="entry name" value="FRU"/>
    <property type="match status" value="1"/>
</dbReference>
<comment type="subcellular location">
    <subcellularLocation>
        <location evidence="1">Cell inner membrane</location>
        <topology evidence="1">Multi-pass membrane protein</topology>
    </subcellularLocation>
</comment>
<feature type="transmembrane region" description="Helical" evidence="12">
    <location>
        <begin position="212"/>
        <end position="233"/>
    </location>
</feature>
<dbReference type="GO" id="GO:0016301">
    <property type="term" value="F:kinase activity"/>
    <property type="evidence" value="ECO:0007669"/>
    <property type="project" value="UniProtKB-KW"/>
</dbReference>
<dbReference type="Gene3D" id="3.40.50.2300">
    <property type="match status" value="1"/>
</dbReference>
<feature type="domain" description="PTS EIIB type-2" evidence="13">
    <location>
        <begin position="1"/>
        <end position="98"/>
    </location>
</feature>
<dbReference type="EMBL" id="CP058649">
    <property type="protein sequence ID" value="QUI24471.1"/>
    <property type="molecule type" value="Genomic_DNA"/>
</dbReference>
<feature type="transmembrane region" description="Helical" evidence="12">
    <location>
        <begin position="245"/>
        <end position="269"/>
    </location>
</feature>
<dbReference type="PROSITE" id="PS51104">
    <property type="entry name" value="PTS_EIIC_TYPE_2"/>
    <property type="match status" value="1"/>
</dbReference>
<feature type="transmembrane region" description="Helical" evidence="12">
    <location>
        <begin position="324"/>
        <end position="352"/>
    </location>
</feature>
<feature type="transmembrane region" description="Helical" evidence="12">
    <location>
        <begin position="129"/>
        <end position="153"/>
    </location>
</feature>
<evidence type="ECO:0000256" key="6">
    <source>
        <dbReference type="ARBA" id="ARBA00022679"/>
    </source>
</evidence>
<evidence type="ECO:0000313" key="15">
    <source>
        <dbReference type="EMBL" id="QUI24471.1"/>
    </source>
</evidence>
<keyword evidence="7" id="KW-0598">Phosphotransferase system</keyword>
<keyword evidence="3" id="KW-1003">Cell membrane</keyword>
<dbReference type="NCBIfam" id="TIGR01427">
    <property type="entry name" value="PTS_IIC_fructo"/>
    <property type="match status" value="1"/>
</dbReference>
<keyword evidence="8 12" id="KW-0812">Transmembrane</keyword>
<dbReference type="FunFam" id="3.40.50.2300:FF:000014">
    <property type="entry name" value="PTS system fructose-like transporter subunit IIB"/>
    <property type="match status" value="1"/>
</dbReference>
<evidence type="ECO:0000256" key="5">
    <source>
        <dbReference type="ARBA" id="ARBA00022597"/>
    </source>
</evidence>
<evidence type="ECO:0000256" key="10">
    <source>
        <dbReference type="ARBA" id="ARBA00022989"/>
    </source>
</evidence>
<dbReference type="InterPro" id="IPR003501">
    <property type="entry name" value="PTS_EIIB_2/3"/>
</dbReference>
<dbReference type="InterPro" id="IPR003353">
    <property type="entry name" value="PTS_IIB_fruc"/>
</dbReference>
<feature type="transmembrane region" description="Helical" evidence="12">
    <location>
        <begin position="281"/>
        <end position="304"/>
    </location>
</feature>
<reference evidence="15" key="1">
    <citation type="submission" date="2020-07" db="EMBL/GenBank/DDBJ databases">
        <title>Vallitalea pronyensis genome.</title>
        <authorList>
            <person name="Postec A."/>
        </authorList>
    </citation>
    <scope>NUCLEOTIDE SEQUENCE</scope>
    <source>
        <strain evidence="15">FatNI3</strain>
    </source>
</reference>
<dbReference type="Pfam" id="PF02302">
    <property type="entry name" value="PTS_IIB"/>
    <property type="match status" value="1"/>
</dbReference>
<evidence type="ECO:0000256" key="9">
    <source>
        <dbReference type="ARBA" id="ARBA00022777"/>
    </source>
</evidence>
<keyword evidence="5" id="KW-0762">Sugar transport</keyword>
<keyword evidence="4" id="KW-0597">Phosphoprotein</keyword>
<dbReference type="GO" id="GO:0090563">
    <property type="term" value="F:protein-phosphocysteine-sugar phosphotransferase activity"/>
    <property type="evidence" value="ECO:0007669"/>
    <property type="project" value="TreeGrafter"/>
</dbReference>
<dbReference type="PANTHER" id="PTHR30505">
    <property type="entry name" value="FRUCTOSE-LIKE PERMEASE"/>
    <property type="match status" value="1"/>
</dbReference>
<sequence>MKILGVTACTTGIAHTYMAAEAIAEAAKKKGLDVKVETRGSIGVENELTAEDIQSADAIILACDTTVPMERFKGKKVLSVAVAEALKSTEELIEKALQAPVYRGEDLVDEVAKIKEERKGQRKGAYKHLLNGVSFMIPFVVAGGIAIALSFLFGYDAFQQEGTLAAYLMGIGGGAGAFGLIVPILAGYIAYSIADRPGLAPGMIGGMIAVQLNAGFLGGIIAGFLAGYIVLLIKKYIKLPKSLQGIMPVLIIPVLGSLSVGLILFYIVGTPVAAINDAMNNFLAGLSGTNAVVLGLIIGLMMAFDMGGPVNKAAYAFGTGTLAAGAGSMTMAAVMAAGMVPPLGLALATVLFKQKFSKAEREAGKAAWVLGASFITEGAIPFAAADPVRVIPSIMLGSAITGGLSMFFKATLSVPHGGIFVFFAIENVVGYLVAIVIGTVVTALTVGTIKKVV</sequence>
<evidence type="ECO:0000256" key="11">
    <source>
        <dbReference type="ARBA" id="ARBA00023136"/>
    </source>
</evidence>
<feature type="transmembrane region" description="Helical" evidence="12">
    <location>
        <begin position="165"/>
        <end position="191"/>
    </location>
</feature>
<evidence type="ECO:0000256" key="12">
    <source>
        <dbReference type="SAM" id="Phobius"/>
    </source>
</evidence>
<dbReference type="InterPro" id="IPR006327">
    <property type="entry name" value="PTS_IIC_fruc"/>
</dbReference>
<dbReference type="Pfam" id="PF02378">
    <property type="entry name" value="PTS_EIIC"/>
    <property type="match status" value="1"/>
</dbReference>
<proteinExistence type="predicted"/>
<dbReference type="InterPro" id="IPR013014">
    <property type="entry name" value="PTS_EIIC_2"/>
</dbReference>
<dbReference type="InterPro" id="IPR013011">
    <property type="entry name" value="PTS_EIIB_2"/>
</dbReference>
<dbReference type="GO" id="GO:0005886">
    <property type="term" value="C:plasma membrane"/>
    <property type="evidence" value="ECO:0007669"/>
    <property type="project" value="UniProtKB-SubCell"/>
</dbReference>
<keyword evidence="16" id="KW-1185">Reference proteome</keyword>
<evidence type="ECO:0000256" key="7">
    <source>
        <dbReference type="ARBA" id="ARBA00022683"/>
    </source>
</evidence>
<dbReference type="InterPro" id="IPR036095">
    <property type="entry name" value="PTS_EIIB-like_sf"/>
</dbReference>
<evidence type="ECO:0000256" key="2">
    <source>
        <dbReference type="ARBA" id="ARBA00022448"/>
    </source>
</evidence>
<evidence type="ECO:0000256" key="4">
    <source>
        <dbReference type="ARBA" id="ARBA00022553"/>
    </source>
</evidence>
<keyword evidence="2" id="KW-0813">Transport</keyword>
<dbReference type="InterPro" id="IPR050864">
    <property type="entry name" value="Bacterial_PTS_Sugar_Transport"/>
</dbReference>
<gene>
    <name evidence="15" type="ORF">HZI73_20160</name>
</gene>
<organism evidence="15 16">
    <name type="scientific">Vallitalea pronyensis</name>
    <dbReference type="NCBI Taxonomy" id="1348613"/>
    <lineage>
        <taxon>Bacteria</taxon>
        <taxon>Bacillati</taxon>
        <taxon>Bacillota</taxon>
        <taxon>Clostridia</taxon>
        <taxon>Lachnospirales</taxon>
        <taxon>Vallitaleaceae</taxon>
        <taxon>Vallitalea</taxon>
    </lineage>
</organism>
<evidence type="ECO:0000256" key="3">
    <source>
        <dbReference type="ARBA" id="ARBA00022475"/>
    </source>
</evidence>
<dbReference type="GO" id="GO:0005351">
    <property type="term" value="F:carbohydrate:proton symporter activity"/>
    <property type="evidence" value="ECO:0007669"/>
    <property type="project" value="InterPro"/>
</dbReference>
<dbReference type="CDD" id="cd05569">
    <property type="entry name" value="PTS_IIB_fructose"/>
    <property type="match status" value="1"/>
</dbReference>
<dbReference type="AlphaFoldDB" id="A0A8J8MN22"/>
<evidence type="ECO:0000259" key="14">
    <source>
        <dbReference type="PROSITE" id="PS51104"/>
    </source>
</evidence>
<dbReference type="RefSeq" id="WP_212695164.1">
    <property type="nucleotide sequence ID" value="NZ_CP058649.1"/>
</dbReference>
<dbReference type="SUPFAM" id="SSF52794">
    <property type="entry name" value="PTS system IIB component-like"/>
    <property type="match status" value="1"/>
</dbReference>
<protein>
    <submittedName>
        <fullName evidence="15">PTS transporter subunit EIIC</fullName>
    </submittedName>
</protein>
<keyword evidence="6" id="KW-0808">Transferase</keyword>
<dbReference type="Proteomes" id="UP000683246">
    <property type="component" value="Chromosome"/>
</dbReference>
<evidence type="ECO:0000313" key="16">
    <source>
        <dbReference type="Proteomes" id="UP000683246"/>
    </source>
</evidence>
<feature type="transmembrane region" description="Helical" evidence="12">
    <location>
        <begin position="364"/>
        <end position="384"/>
    </location>
</feature>
<feature type="transmembrane region" description="Helical" evidence="12">
    <location>
        <begin position="420"/>
        <end position="446"/>
    </location>
</feature>
<dbReference type="PANTHER" id="PTHR30505:SF0">
    <property type="entry name" value="FRUCTOSE-LIKE PTS SYSTEM EIIBC COMPONENT-RELATED"/>
    <property type="match status" value="1"/>
</dbReference>
<dbReference type="InterPro" id="IPR003352">
    <property type="entry name" value="PTS_EIIC"/>
</dbReference>
<keyword evidence="9" id="KW-0418">Kinase</keyword>
<evidence type="ECO:0000256" key="1">
    <source>
        <dbReference type="ARBA" id="ARBA00004429"/>
    </source>
</evidence>
<dbReference type="KEGG" id="vpy:HZI73_20160"/>
<dbReference type="GO" id="GO:0009401">
    <property type="term" value="P:phosphoenolpyruvate-dependent sugar phosphotransferase system"/>
    <property type="evidence" value="ECO:0007669"/>
    <property type="project" value="UniProtKB-KW"/>
</dbReference>
<dbReference type="PROSITE" id="PS51099">
    <property type="entry name" value="PTS_EIIB_TYPE_2"/>
    <property type="match status" value="1"/>
</dbReference>
<dbReference type="GO" id="GO:0022877">
    <property type="term" value="F:protein-N(PI)-phosphohistidine-fructose phosphotransferase system transporter activity"/>
    <property type="evidence" value="ECO:0007669"/>
    <property type="project" value="InterPro"/>
</dbReference>
<keyword evidence="10 12" id="KW-1133">Transmembrane helix</keyword>
<feature type="domain" description="PTS EIIC type-2" evidence="14">
    <location>
        <begin position="125"/>
        <end position="453"/>
    </location>
</feature>
<evidence type="ECO:0000256" key="8">
    <source>
        <dbReference type="ARBA" id="ARBA00022692"/>
    </source>
</evidence>
<accession>A0A8J8MN22</accession>